<dbReference type="EMBL" id="SMBU01000081">
    <property type="protein sequence ID" value="TCU81289.1"/>
    <property type="molecule type" value="Genomic_DNA"/>
</dbReference>
<dbReference type="InterPro" id="IPR036388">
    <property type="entry name" value="WH-like_DNA-bd_sf"/>
</dbReference>
<dbReference type="InterPro" id="IPR040198">
    <property type="entry name" value="Fido_containing"/>
</dbReference>
<feature type="binding site" evidence="2">
    <location>
        <begin position="171"/>
        <end position="178"/>
    </location>
    <ligand>
        <name>ATP</name>
        <dbReference type="ChEBI" id="CHEBI:30616"/>
    </ligand>
</feature>
<evidence type="ECO:0000256" key="1">
    <source>
        <dbReference type="PIRSR" id="PIRSR640198-1"/>
    </source>
</evidence>
<evidence type="ECO:0000313" key="5">
    <source>
        <dbReference type="Proteomes" id="UP000295110"/>
    </source>
</evidence>
<evidence type="ECO:0000313" key="4">
    <source>
        <dbReference type="EMBL" id="TCU81289.1"/>
    </source>
</evidence>
<dbReference type="Pfam" id="PF02661">
    <property type="entry name" value="Fic"/>
    <property type="match status" value="1"/>
</dbReference>
<comment type="caution">
    <text evidence="4">The sequence shown here is derived from an EMBL/GenBank/DDBJ whole genome shotgun (WGS) entry which is preliminary data.</text>
</comment>
<dbReference type="InterPro" id="IPR003812">
    <property type="entry name" value="Fido"/>
</dbReference>
<sequence>MGGHEWSSLGWPSGYSNKIEGEHTRPTEINQALAQDFSANPDKARLQRLAVAHIGTESWLLGRDVRTEQLYTSAAVEEIHAHLFAQLTPEDRVVVMCDDAGLDVERAQVEPGQIRRRDVAVHRHLAPSFVTLPRMMDRWAQSYATVRRGEKQLLAAAAAHHRLVWIHPFMDGNGRTARLHSLAVLHSLGVTQGLWSPLRGFACRSAQYIEHLANADMPRMGDLDGRGQRSERMLVTWIDFFLDVCLDQVAFMSGMLDMGRMRERIRALLAYEQHVGRTGLREEAQMPLHYLFTTGDMARGEFARMTGLGERTAATLVAKLIDYGLLVSDTPKGRVRFGVPMRALRFLFPALWPEAEADVQQANC</sequence>
<keyword evidence="2" id="KW-0067">ATP-binding</keyword>
<feature type="binding site" evidence="2">
    <location>
        <begin position="121"/>
        <end position="124"/>
    </location>
    <ligand>
        <name>ATP</name>
        <dbReference type="ChEBI" id="CHEBI:30616"/>
    </ligand>
</feature>
<proteinExistence type="predicted"/>
<accession>A0A4R3U5I6</accession>
<organism evidence="4 5">
    <name type="scientific">Roseateles saccharophilus</name>
    <name type="common">Pseudomonas saccharophila</name>
    <dbReference type="NCBI Taxonomy" id="304"/>
    <lineage>
        <taxon>Bacteria</taxon>
        <taxon>Pseudomonadati</taxon>
        <taxon>Pseudomonadota</taxon>
        <taxon>Betaproteobacteria</taxon>
        <taxon>Burkholderiales</taxon>
        <taxon>Sphaerotilaceae</taxon>
        <taxon>Roseateles</taxon>
    </lineage>
</organism>
<dbReference type="InterPro" id="IPR036597">
    <property type="entry name" value="Fido-like_dom_sf"/>
</dbReference>
<gene>
    <name evidence="4" type="ORF">EV671_10813</name>
</gene>
<name>A0A4R3U5I6_ROSSA</name>
<dbReference type="GO" id="GO:0005524">
    <property type="term" value="F:ATP binding"/>
    <property type="evidence" value="ECO:0007669"/>
    <property type="project" value="UniProtKB-KW"/>
</dbReference>
<protein>
    <submittedName>
        <fullName evidence="4">Fic family protein</fullName>
    </submittedName>
</protein>
<dbReference type="PANTHER" id="PTHR13504:SF38">
    <property type="entry name" value="FIDO DOMAIN-CONTAINING PROTEIN"/>
    <property type="match status" value="1"/>
</dbReference>
<evidence type="ECO:0000256" key="2">
    <source>
        <dbReference type="PIRSR" id="PIRSR640198-2"/>
    </source>
</evidence>
<evidence type="ECO:0000259" key="3">
    <source>
        <dbReference type="PROSITE" id="PS51459"/>
    </source>
</evidence>
<dbReference type="PROSITE" id="PS51459">
    <property type="entry name" value="FIDO"/>
    <property type="match status" value="1"/>
</dbReference>
<dbReference type="SUPFAM" id="SSF140931">
    <property type="entry name" value="Fic-like"/>
    <property type="match status" value="1"/>
</dbReference>
<dbReference type="Gene3D" id="1.10.3290.10">
    <property type="entry name" value="Fido-like domain"/>
    <property type="match status" value="1"/>
</dbReference>
<keyword evidence="2" id="KW-0547">Nucleotide-binding</keyword>
<feature type="active site" evidence="1">
    <location>
        <position position="167"/>
    </location>
</feature>
<keyword evidence="5" id="KW-1185">Reference proteome</keyword>
<dbReference type="AlphaFoldDB" id="A0A4R3U5I6"/>
<dbReference type="PANTHER" id="PTHR13504">
    <property type="entry name" value="FIDO DOMAIN-CONTAINING PROTEIN DDB_G0283145"/>
    <property type="match status" value="1"/>
</dbReference>
<dbReference type="OrthoDB" id="9813719at2"/>
<feature type="domain" description="Fido" evidence="3">
    <location>
        <begin position="71"/>
        <end position="243"/>
    </location>
</feature>
<dbReference type="RefSeq" id="WP_132576863.1">
    <property type="nucleotide sequence ID" value="NZ_CBCSGL010000014.1"/>
</dbReference>
<reference evidence="4 5" key="1">
    <citation type="submission" date="2019-03" db="EMBL/GenBank/DDBJ databases">
        <title>Genomic Encyclopedia of Type Strains, Phase IV (KMG-IV): sequencing the most valuable type-strain genomes for metagenomic binning, comparative biology and taxonomic classification.</title>
        <authorList>
            <person name="Goeker M."/>
        </authorList>
    </citation>
    <scope>NUCLEOTIDE SEQUENCE [LARGE SCALE GENOMIC DNA]</scope>
    <source>
        <strain evidence="4 5">DSM 654</strain>
    </source>
</reference>
<dbReference type="Gene3D" id="1.10.10.10">
    <property type="entry name" value="Winged helix-like DNA-binding domain superfamily/Winged helix DNA-binding domain"/>
    <property type="match status" value="1"/>
</dbReference>
<dbReference type="Proteomes" id="UP000295110">
    <property type="component" value="Unassembled WGS sequence"/>
</dbReference>